<keyword evidence="2" id="KW-0653">Protein transport</keyword>
<evidence type="ECO:0000313" key="4">
    <source>
        <dbReference type="Proteomes" id="UP000765507"/>
    </source>
</evidence>
<keyword evidence="4" id="KW-1185">Reference proteome</keyword>
<dbReference type="Proteomes" id="UP000765507">
    <property type="component" value="Unassembled WGS sequence"/>
</dbReference>
<keyword evidence="2" id="KW-0813">Transport</keyword>
<dbReference type="InterPro" id="IPR001619">
    <property type="entry name" value="Sec1-like"/>
</dbReference>
<comment type="caution">
    <text evidence="3">The sequence shown here is derived from an EMBL/GenBank/DDBJ whole genome shotgun (WGS) entry which is preliminary data.</text>
</comment>
<dbReference type="InterPro" id="IPR043127">
    <property type="entry name" value="Sec-1-like_dom3a"/>
</dbReference>
<evidence type="ECO:0000256" key="2">
    <source>
        <dbReference type="ARBA" id="ARBA00022927"/>
    </source>
</evidence>
<sequence length="110" mass="12504">GGDGSLSPLPQGPDKARSQLLIVDRSFDLVSPLLHELTYQAMAYDLLSLENDTYKYETTGISSSREKEALLDEDDELWVQLRHVQITDVSKKVTELLRTFCESKRLTMDK</sequence>
<dbReference type="AlphaFoldDB" id="A0A8T1RZG6"/>
<gene>
    <name evidence="3" type="ORF">G0U57_003897</name>
</gene>
<evidence type="ECO:0000256" key="1">
    <source>
        <dbReference type="ARBA" id="ARBA00009884"/>
    </source>
</evidence>
<dbReference type="GO" id="GO:0016192">
    <property type="term" value="P:vesicle-mediated transport"/>
    <property type="evidence" value="ECO:0007669"/>
    <property type="project" value="InterPro"/>
</dbReference>
<dbReference type="PANTHER" id="PTHR11679">
    <property type="entry name" value="VESICLE PROTEIN SORTING-ASSOCIATED"/>
    <property type="match status" value="1"/>
</dbReference>
<dbReference type="OrthoDB" id="2228at2759"/>
<dbReference type="Gene3D" id="3.40.50.1910">
    <property type="match status" value="1"/>
</dbReference>
<organism evidence="3 4">
    <name type="scientific">Chelydra serpentina</name>
    <name type="common">Snapping turtle</name>
    <name type="synonym">Testudo serpentina</name>
    <dbReference type="NCBI Taxonomy" id="8475"/>
    <lineage>
        <taxon>Eukaryota</taxon>
        <taxon>Metazoa</taxon>
        <taxon>Chordata</taxon>
        <taxon>Craniata</taxon>
        <taxon>Vertebrata</taxon>
        <taxon>Euteleostomi</taxon>
        <taxon>Archelosauria</taxon>
        <taxon>Testudinata</taxon>
        <taxon>Testudines</taxon>
        <taxon>Cryptodira</taxon>
        <taxon>Durocryptodira</taxon>
        <taxon>Americhelydia</taxon>
        <taxon>Chelydroidea</taxon>
        <taxon>Chelydridae</taxon>
        <taxon>Chelydra</taxon>
    </lineage>
</organism>
<reference evidence="3 4" key="1">
    <citation type="journal article" date="2020" name="G3 (Bethesda)">
        <title>Draft Genome of the Common Snapping Turtle, Chelydra serpentina, a Model for Phenotypic Plasticity in Reptiles.</title>
        <authorList>
            <person name="Das D."/>
            <person name="Singh S.K."/>
            <person name="Bierstedt J."/>
            <person name="Erickson A."/>
            <person name="Galli G.L.J."/>
            <person name="Crossley D.A. 2nd"/>
            <person name="Rhen T."/>
        </authorList>
    </citation>
    <scope>NUCLEOTIDE SEQUENCE [LARGE SCALE GENOMIC DNA]</scope>
    <source>
        <strain evidence="3">KW</strain>
    </source>
</reference>
<dbReference type="Gene3D" id="3.90.830.10">
    <property type="entry name" value="Syntaxin Binding Protein 1, Chain A, domain 2"/>
    <property type="match status" value="1"/>
</dbReference>
<dbReference type="EMBL" id="JAHGAV010001510">
    <property type="protein sequence ID" value="KAG6922096.1"/>
    <property type="molecule type" value="Genomic_DNA"/>
</dbReference>
<dbReference type="Pfam" id="PF00995">
    <property type="entry name" value="Sec1"/>
    <property type="match status" value="1"/>
</dbReference>
<feature type="non-terminal residue" evidence="3">
    <location>
        <position position="1"/>
    </location>
</feature>
<dbReference type="InterPro" id="IPR027482">
    <property type="entry name" value="Sec1-like_dom2"/>
</dbReference>
<protein>
    <submittedName>
        <fullName evidence="3">Syntaxin binding protein 2</fullName>
    </submittedName>
</protein>
<comment type="similarity">
    <text evidence="1">Belongs to the STXBP/unc-18/SEC1 family.</text>
</comment>
<dbReference type="SUPFAM" id="SSF56815">
    <property type="entry name" value="Sec1/munc18-like (SM) proteins"/>
    <property type="match status" value="1"/>
</dbReference>
<evidence type="ECO:0000313" key="3">
    <source>
        <dbReference type="EMBL" id="KAG6922096.1"/>
    </source>
</evidence>
<feature type="non-terminal residue" evidence="3">
    <location>
        <position position="110"/>
    </location>
</feature>
<dbReference type="GO" id="GO:0015031">
    <property type="term" value="P:protein transport"/>
    <property type="evidence" value="ECO:0007669"/>
    <property type="project" value="UniProtKB-KW"/>
</dbReference>
<name>A0A8T1RZG6_CHESE</name>
<accession>A0A8T1RZG6</accession>
<dbReference type="InterPro" id="IPR036045">
    <property type="entry name" value="Sec1-like_sf"/>
</dbReference>
<proteinExistence type="inferred from homology"/>